<dbReference type="EMBL" id="CAAALY010055500">
    <property type="protein sequence ID" value="VEL22261.1"/>
    <property type="molecule type" value="Genomic_DNA"/>
</dbReference>
<protein>
    <submittedName>
        <fullName evidence="2">Uncharacterized protein</fullName>
    </submittedName>
</protein>
<accession>A0A448WWX9</accession>
<feature type="compositionally biased region" description="Basic residues" evidence="1">
    <location>
        <begin position="103"/>
        <end position="113"/>
    </location>
</feature>
<reference evidence="2" key="1">
    <citation type="submission" date="2018-11" db="EMBL/GenBank/DDBJ databases">
        <authorList>
            <consortium name="Pathogen Informatics"/>
        </authorList>
    </citation>
    <scope>NUCLEOTIDE SEQUENCE</scope>
</reference>
<gene>
    <name evidence="2" type="ORF">PXEA_LOCUS15701</name>
</gene>
<dbReference type="AlphaFoldDB" id="A0A448WWX9"/>
<feature type="region of interest" description="Disordered" evidence="1">
    <location>
        <begin position="141"/>
        <end position="160"/>
    </location>
</feature>
<keyword evidence="3" id="KW-1185">Reference proteome</keyword>
<feature type="region of interest" description="Disordered" evidence="1">
    <location>
        <begin position="1"/>
        <end position="41"/>
    </location>
</feature>
<evidence type="ECO:0000256" key="1">
    <source>
        <dbReference type="SAM" id="MobiDB-lite"/>
    </source>
</evidence>
<feature type="compositionally biased region" description="Basic and acidic residues" evidence="1">
    <location>
        <begin position="86"/>
        <end position="95"/>
    </location>
</feature>
<feature type="region of interest" description="Disordered" evidence="1">
    <location>
        <begin position="86"/>
        <end position="114"/>
    </location>
</feature>
<organism evidence="2 3">
    <name type="scientific">Protopolystoma xenopodis</name>
    <dbReference type="NCBI Taxonomy" id="117903"/>
    <lineage>
        <taxon>Eukaryota</taxon>
        <taxon>Metazoa</taxon>
        <taxon>Spiralia</taxon>
        <taxon>Lophotrochozoa</taxon>
        <taxon>Platyhelminthes</taxon>
        <taxon>Monogenea</taxon>
        <taxon>Polyopisthocotylea</taxon>
        <taxon>Polystomatidea</taxon>
        <taxon>Polystomatidae</taxon>
        <taxon>Protopolystoma</taxon>
    </lineage>
</organism>
<comment type="caution">
    <text evidence="2">The sequence shown here is derived from an EMBL/GenBank/DDBJ whole genome shotgun (WGS) entry which is preliminary data.</text>
</comment>
<evidence type="ECO:0000313" key="3">
    <source>
        <dbReference type="Proteomes" id="UP000784294"/>
    </source>
</evidence>
<proteinExistence type="predicted"/>
<dbReference type="Proteomes" id="UP000784294">
    <property type="component" value="Unassembled WGS sequence"/>
</dbReference>
<feature type="compositionally biased region" description="Basic and acidic residues" evidence="1">
    <location>
        <begin position="7"/>
        <end position="17"/>
    </location>
</feature>
<evidence type="ECO:0000313" key="2">
    <source>
        <dbReference type="EMBL" id="VEL22261.1"/>
    </source>
</evidence>
<sequence>MPSALDGELKLGPRDSENEYIYPRSPLPPVSSAPSHAAVRGRKLQAGRSYLGVMEAEQQDVGLETTRIPMKSVSVQAVEPVVAAHADQRWPRDASEDAPYTHSSRRQTRRKRIQVGWPSPSLAFEGSLVGACQDAACQAGMSDQHKAEHRAHNLVATGSR</sequence>
<name>A0A448WWX9_9PLAT</name>